<organism evidence="2 3">
    <name type="scientific">Lentzea flava</name>
    <dbReference type="NCBI Taxonomy" id="103732"/>
    <lineage>
        <taxon>Bacteria</taxon>
        <taxon>Bacillati</taxon>
        <taxon>Actinomycetota</taxon>
        <taxon>Actinomycetes</taxon>
        <taxon>Pseudonocardiales</taxon>
        <taxon>Pseudonocardiaceae</taxon>
        <taxon>Lentzea</taxon>
    </lineage>
</organism>
<dbReference type="Gene3D" id="3.40.50.620">
    <property type="entry name" value="HUPs"/>
    <property type="match status" value="1"/>
</dbReference>
<proteinExistence type="predicted"/>
<dbReference type="InterPro" id="IPR001962">
    <property type="entry name" value="Asn_synthase"/>
</dbReference>
<accession>A0ABQ2V9S2</accession>
<reference evidence="3" key="1">
    <citation type="journal article" date="2019" name="Int. J. Syst. Evol. Microbiol.">
        <title>The Global Catalogue of Microorganisms (GCM) 10K type strain sequencing project: providing services to taxonomists for standard genome sequencing and annotation.</title>
        <authorList>
            <consortium name="The Broad Institute Genomics Platform"/>
            <consortium name="The Broad Institute Genome Sequencing Center for Infectious Disease"/>
            <person name="Wu L."/>
            <person name="Ma J."/>
        </authorList>
    </citation>
    <scope>NUCLEOTIDE SEQUENCE [LARGE SCALE GENOMIC DNA]</scope>
    <source>
        <strain evidence="3">JCM 3296</strain>
    </source>
</reference>
<dbReference type="EMBL" id="BMRE01000057">
    <property type="protein sequence ID" value="GGU75162.1"/>
    <property type="molecule type" value="Genomic_DNA"/>
</dbReference>
<dbReference type="InterPro" id="IPR014729">
    <property type="entry name" value="Rossmann-like_a/b/a_fold"/>
</dbReference>
<gene>
    <name evidence="2" type="ORF">GCM10010178_78100</name>
</gene>
<dbReference type="SUPFAM" id="SSF52402">
    <property type="entry name" value="Adenine nucleotide alpha hydrolases-like"/>
    <property type="match status" value="1"/>
</dbReference>
<name>A0ABQ2V9S2_9PSEU</name>
<feature type="domain" description="Asparagine synthetase" evidence="1">
    <location>
        <begin position="209"/>
        <end position="503"/>
    </location>
</feature>
<dbReference type="Proteomes" id="UP000649573">
    <property type="component" value="Unassembled WGS sequence"/>
</dbReference>
<protein>
    <recommendedName>
        <fullName evidence="1">Asparagine synthetase domain-containing protein</fullName>
    </recommendedName>
</protein>
<keyword evidence="3" id="KW-1185">Reference proteome</keyword>
<evidence type="ECO:0000313" key="2">
    <source>
        <dbReference type="EMBL" id="GGU75162.1"/>
    </source>
</evidence>
<dbReference type="Pfam" id="PF00733">
    <property type="entry name" value="Asn_synthase"/>
    <property type="match status" value="1"/>
</dbReference>
<sequence>MLDFRLDLSTSDLRWRKGDGRWMCGPSWIKPFEHPLLEQFAVTNGGSTLLITRERQASALAVPLSDDVEFVDPPTYEKYRSEMRTWPLESLVVEHHHDEGTFCVRAGQWGSAPVYLVEVGQQLRGAWSLPELRPYVRADRLNALEVTRGLTYRLRYSRETPFEGVFQLTERAEAEYTRVLGLRMRYPEPAKHALPRDIREDVDLVDVFEQELERAVSAWPFVSRETAVELSGGLDSANVAMTLAALGHRDVLAYALIFGGDIGRQQSRRRREMIEHCGFQDLRVDALDHPPLRPFGARASGEPLHPLAQPYHEGLEHILELARGRGVTTVFTGDGGDQLFSLREAEWAALGTRPGRNNPHRPLPTWLGERTLEQLEAVDSNLAPATVLNPSALLGFASRTPQYMAAGMWQVSPLCSPRLAAFCEQLPVEWRMRKHLARERLRRLAFSADVVNPPLRENFTHVMEYALAEFGMSLLKQRLHHSILVDLGYVDGNELRAVHDRIADGGEMDLSIFAFLRMELGVRSMVS</sequence>
<comment type="caution">
    <text evidence="2">The sequence shown here is derived from an EMBL/GenBank/DDBJ whole genome shotgun (WGS) entry which is preliminary data.</text>
</comment>
<evidence type="ECO:0000259" key="1">
    <source>
        <dbReference type="Pfam" id="PF00733"/>
    </source>
</evidence>
<evidence type="ECO:0000313" key="3">
    <source>
        <dbReference type="Proteomes" id="UP000649573"/>
    </source>
</evidence>